<protein>
    <submittedName>
        <fullName evidence="1">Uncharacterized protein</fullName>
    </submittedName>
</protein>
<organism evidence="1 2">
    <name type="scientific">Cucumis sativus</name>
    <name type="common">Cucumber</name>
    <dbReference type="NCBI Taxonomy" id="3659"/>
    <lineage>
        <taxon>Eukaryota</taxon>
        <taxon>Viridiplantae</taxon>
        <taxon>Streptophyta</taxon>
        <taxon>Embryophyta</taxon>
        <taxon>Tracheophyta</taxon>
        <taxon>Spermatophyta</taxon>
        <taxon>Magnoliopsida</taxon>
        <taxon>eudicotyledons</taxon>
        <taxon>Gunneridae</taxon>
        <taxon>Pentapetalae</taxon>
        <taxon>rosids</taxon>
        <taxon>fabids</taxon>
        <taxon>Cucurbitales</taxon>
        <taxon>Cucurbitaceae</taxon>
        <taxon>Benincaseae</taxon>
        <taxon>Cucumis</taxon>
    </lineage>
</organism>
<accession>A0A0A0KHB3</accession>
<dbReference type="Proteomes" id="UP000029981">
    <property type="component" value="Chromosome 6"/>
</dbReference>
<reference evidence="1 2" key="4">
    <citation type="journal article" date="2011" name="BMC Genomics">
        <title>RNA-Seq improves annotation of protein-coding genes in the cucumber genome.</title>
        <authorList>
            <person name="Li Z."/>
            <person name="Zhang Z."/>
            <person name="Yan P."/>
            <person name="Huang S."/>
            <person name="Fei Z."/>
            <person name="Lin K."/>
        </authorList>
    </citation>
    <scope>NUCLEOTIDE SEQUENCE [LARGE SCALE GENOMIC DNA]</scope>
    <source>
        <strain evidence="2">cv. 9930</strain>
    </source>
</reference>
<name>A0A0A0KHB3_CUCSA</name>
<dbReference type="EMBL" id="CM002927">
    <property type="protein sequence ID" value="KGN49095.1"/>
    <property type="molecule type" value="Genomic_DNA"/>
</dbReference>
<gene>
    <name evidence="1" type="ORF">Csa_6G513590</name>
</gene>
<sequence length="85" mass="10182">MRFPQLPRACGQKMAKPPVQYAIYDCKQIIVLLSNLVVHVRGSYYLAFFDSMWSLWWPPIIQIFCEKRTIRFDFMKHYCDQNSDS</sequence>
<reference evidence="1 2" key="1">
    <citation type="journal article" date="2009" name="Nat. Genet.">
        <title>The genome of the cucumber, Cucumis sativus L.</title>
        <authorList>
            <person name="Huang S."/>
            <person name="Li R."/>
            <person name="Zhang Z."/>
            <person name="Li L."/>
            <person name="Gu X."/>
            <person name="Fan W."/>
            <person name="Lucas W.J."/>
            <person name="Wang X."/>
            <person name="Xie B."/>
            <person name="Ni P."/>
            <person name="Ren Y."/>
            <person name="Zhu H."/>
            <person name="Li J."/>
            <person name="Lin K."/>
            <person name="Jin W."/>
            <person name="Fei Z."/>
            <person name="Li G."/>
            <person name="Staub J."/>
            <person name="Kilian A."/>
            <person name="van der Vossen E.A."/>
            <person name="Wu Y."/>
            <person name="Guo J."/>
            <person name="He J."/>
            <person name="Jia Z."/>
            <person name="Ren Y."/>
            <person name="Tian G."/>
            <person name="Lu Y."/>
            <person name="Ruan J."/>
            <person name="Qian W."/>
            <person name="Wang M."/>
            <person name="Huang Q."/>
            <person name="Li B."/>
            <person name="Xuan Z."/>
            <person name="Cao J."/>
            <person name="Asan"/>
            <person name="Wu Z."/>
            <person name="Zhang J."/>
            <person name="Cai Q."/>
            <person name="Bai Y."/>
            <person name="Zhao B."/>
            <person name="Han Y."/>
            <person name="Li Y."/>
            <person name="Li X."/>
            <person name="Wang S."/>
            <person name="Shi Q."/>
            <person name="Liu S."/>
            <person name="Cho W.K."/>
            <person name="Kim J.Y."/>
            <person name="Xu Y."/>
            <person name="Heller-Uszynska K."/>
            <person name="Miao H."/>
            <person name="Cheng Z."/>
            <person name="Zhang S."/>
            <person name="Wu J."/>
            <person name="Yang Y."/>
            <person name="Kang H."/>
            <person name="Li M."/>
            <person name="Liang H."/>
            <person name="Ren X."/>
            <person name="Shi Z."/>
            <person name="Wen M."/>
            <person name="Jian M."/>
            <person name="Yang H."/>
            <person name="Zhang G."/>
            <person name="Yang Z."/>
            <person name="Chen R."/>
            <person name="Liu S."/>
            <person name="Li J."/>
            <person name="Ma L."/>
            <person name="Liu H."/>
            <person name="Zhou Y."/>
            <person name="Zhao J."/>
            <person name="Fang X."/>
            <person name="Li G."/>
            <person name="Fang L."/>
            <person name="Li Y."/>
            <person name="Liu D."/>
            <person name="Zheng H."/>
            <person name="Zhang Y."/>
            <person name="Qin N."/>
            <person name="Li Z."/>
            <person name="Yang G."/>
            <person name="Yang S."/>
            <person name="Bolund L."/>
            <person name="Kristiansen K."/>
            <person name="Zheng H."/>
            <person name="Li S."/>
            <person name="Zhang X."/>
            <person name="Yang H."/>
            <person name="Wang J."/>
            <person name="Sun R."/>
            <person name="Zhang B."/>
            <person name="Jiang S."/>
            <person name="Wang J."/>
            <person name="Du Y."/>
            <person name="Li S."/>
        </authorList>
    </citation>
    <scope>NUCLEOTIDE SEQUENCE [LARGE SCALE GENOMIC DNA]</scope>
    <source>
        <strain evidence="2">cv. 9930</strain>
    </source>
</reference>
<dbReference type="AlphaFoldDB" id="A0A0A0KHB3"/>
<evidence type="ECO:0000313" key="1">
    <source>
        <dbReference type="EMBL" id="KGN49095.1"/>
    </source>
</evidence>
<proteinExistence type="predicted"/>
<evidence type="ECO:0000313" key="2">
    <source>
        <dbReference type="Proteomes" id="UP000029981"/>
    </source>
</evidence>
<reference evidence="1 2" key="2">
    <citation type="journal article" date="2009" name="PLoS ONE">
        <title>An integrated genetic and cytogenetic map of the cucumber genome.</title>
        <authorList>
            <person name="Ren Y."/>
            <person name="Zhang Z."/>
            <person name="Liu J."/>
            <person name="Staub J.E."/>
            <person name="Han Y."/>
            <person name="Cheng Z."/>
            <person name="Li X."/>
            <person name="Lu J."/>
            <person name="Miao H."/>
            <person name="Kang H."/>
            <person name="Xie B."/>
            <person name="Gu X."/>
            <person name="Wang X."/>
            <person name="Du Y."/>
            <person name="Jin W."/>
            <person name="Huang S."/>
        </authorList>
    </citation>
    <scope>NUCLEOTIDE SEQUENCE [LARGE SCALE GENOMIC DNA]</scope>
    <source>
        <strain evidence="2">cv. 9930</strain>
    </source>
</reference>
<reference evidence="1 2" key="3">
    <citation type="journal article" date="2010" name="BMC Genomics">
        <title>Transcriptome sequencing and comparative analysis of cucumber flowers with different sex types.</title>
        <authorList>
            <person name="Guo S."/>
            <person name="Zheng Y."/>
            <person name="Joung J.G."/>
            <person name="Liu S."/>
            <person name="Zhang Z."/>
            <person name="Crasta O.R."/>
            <person name="Sobral B.W."/>
            <person name="Xu Y."/>
            <person name="Huang S."/>
            <person name="Fei Z."/>
        </authorList>
    </citation>
    <scope>NUCLEOTIDE SEQUENCE [LARGE SCALE GENOMIC DNA]</scope>
    <source>
        <strain evidence="2">cv. 9930</strain>
    </source>
</reference>
<dbReference type="Gramene" id="KGN49095">
    <property type="protein sequence ID" value="KGN49095"/>
    <property type="gene ID" value="Csa_6G513590"/>
</dbReference>
<keyword evidence="2" id="KW-1185">Reference proteome</keyword>